<keyword evidence="7" id="KW-0520">NAD</keyword>
<evidence type="ECO:0000313" key="10">
    <source>
        <dbReference type="Proteomes" id="UP000233375"/>
    </source>
</evidence>
<dbReference type="InterPro" id="IPR000415">
    <property type="entry name" value="Nitroreductase-like"/>
</dbReference>
<evidence type="ECO:0000256" key="7">
    <source>
        <dbReference type="ARBA" id="ARBA00023027"/>
    </source>
</evidence>
<evidence type="ECO:0000256" key="3">
    <source>
        <dbReference type="ARBA" id="ARBA00022630"/>
    </source>
</evidence>
<keyword evidence="10" id="KW-1185">Reference proteome</keyword>
<dbReference type="InterPro" id="IPR026021">
    <property type="entry name" value="YdjA-like"/>
</dbReference>
<reference evidence="9 10" key="1">
    <citation type="journal article" date="2003" name="Int. J. Syst. Evol. Microbiol.">
        <title>Bacillus nealsonii sp. nov., isolated from a spacecraft-assembly facility, whose spores are gamma-radiation resistant.</title>
        <authorList>
            <person name="Venkateswaran K."/>
            <person name="Kempf M."/>
            <person name="Chen F."/>
            <person name="Satomi M."/>
            <person name="Nicholson W."/>
            <person name="Kern R."/>
        </authorList>
    </citation>
    <scope>NUCLEOTIDE SEQUENCE [LARGE SCALE GENOMIC DNA]</scope>
    <source>
        <strain evidence="9 10">FO-92</strain>
    </source>
</reference>
<keyword evidence="3" id="KW-0285">Flavoprotein</keyword>
<dbReference type="SUPFAM" id="SSF55469">
    <property type="entry name" value="FMN-dependent nitroreductase-like"/>
    <property type="match status" value="1"/>
</dbReference>
<keyword evidence="5" id="KW-0521">NADP</keyword>
<name>A0A2N0Z0Z4_9BACI</name>
<dbReference type="PANTHER" id="PTHR43821:SF1">
    <property type="entry name" value="NAD(P)H NITROREDUCTASE YDJA-RELATED"/>
    <property type="match status" value="1"/>
</dbReference>
<dbReference type="Gene3D" id="3.40.109.10">
    <property type="entry name" value="NADH Oxidase"/>
    <property type="match status" value="1"/>
</dbReference>
<keyword evidence="4" id="KW-0288">FMN</keyword>
<keyword evidence="6" id="KW-0560">Oxidoreductase</keyword>
<feature type="domain" description="Putative nitroreductase TM1586" evidence="8">
    <location>
        <begin position="2"/>
        <end position="150"/>
    </location>
</feature>
<dbReference type="InterPro" id="IPR029478">
    <property type="entry name" value="TM1586_NiRdase"/>
</dbReference>
<dbReference type="InterPro" id="IPR052530">
    <property type="entry name" value="NAD(P)H_nitroreductase"/>
</dbReference>
<accession>A0A2N0Z0Z4</accession>
<dbReference type="RefSeq" id="WP_101177630.1">
    <property type="nucleotide sequence ID" value="NZ_PISE01000027.1"/>
</dbReference>
<dbReference type="GO" id="GO:0016491">
    <property type="term" value="F:oxidoreductase activity"/>
    <property type="evidence" value="ECO:0007669"/>
    <property type="project" value="UniProtKB-KW"/>
</dbReference>
<dbReference type="OrthoDB" id="9804207at2"/>
<evidence type="ECO:0000313" key="9">
    <source>
        <dbReference type="EMBL" id="PKG23190.1"/>
    </source>
</evidence>
<organism evidence="9 10">
    <name type="scientific">Niallia nealsonii</name>
    <dbReference type="NCBI Taxonomy" id="115979"/>
    <lineage>
        <taxon>Bacteria</taxon>
        <taxon>Bacillati</taxon>
        <taxon>Bacillota</taxon>
        <taxon>Bacilli</taxon>
        <taxon>Bacillales</taxon>
        <taxon>Bacillaceae</taxon>
        <taxon>Niallia</taxon>
    </lineage>
</organism>
<comment type="caution">
    <text evidence="9">The sequence shown here is derived from an EMBL/GenBank/DDBJ whole genome shotgun (WGS) entry which is preliminary data.</text>
</comment>
<evidence type="ECO:0000256" key="4">
    <source>
        <dbReference type="ARBA" id="ARBA00022643"/>
    </source>
</evidence>
<sequence>MNLSEVIKNRRTIKKFKEESIDGEKVKQWLQTAAYAPNHKLTEPWEIVFIGSETRAELNHKLNFGNAPVLFSILSHKGRNELEREENLAAVACFLQNFMLLAWENGVGTFWSSVGASPKGKQVLQVPTDYDIVGVIAAGIPEEIKEAKERTSIDLKIKHLK</sequence>
<comment type="cofactor">
    <cofactor evidence="1">
        <name>FMN</name>
        <dbReference type="ChEBI" id="CHEBI:58210"/>
    </cofactor>
</comment>
<evidence type="ECO:0000256" key="2">
    <source>
        <dbReference type="ARBA" id="ARBA00007118"/>
    </source>
</evidence>
<dbReference type="Proteomes" id="UP000233375">
    <property type="component" value="Unassembled WGS sequence"/>
</dbReference>
<evidence type="ECO:0000256" key="1">
    <source>
        <dbReference type="ARBA" id="ARBA00001917"/>
    </source>
</evidence>
<proteinExistence type="inferred from homology"/>
<comment type="similarity">
    <text evidence="2">Belongs to the nitroreductase family.</text>
</comment>
<protein>
    <submittedName>
        <fullName evidence="9">Nitroreductase</fullName>
    </submittedName>
</protein>
<evidence type="ECO:0000256" key="6">
    <source>
        <dbReference type="ARBA" id="ARBA00023002"/>
    </source>
</evidence>
<dbReference type="EMBL" id="PISE01000027">
    <property type="protein sequence ID" value="PKG23190.1"/>
    <property type="molecule type" value="Genomic_DNA"/>
</dbReference>
<dbReference type="AlphaFoldDB" id="A0A2N0Z0Z4"/>
<evidence type="ECO:0000256" key="5">
    <source>
        <dbReference type="ARBA" id="ARBA00022857"/>
    </source>
</evidence>
<dbReference type="Pfam" id="PF14512">
    <property type="entry name" value="TM1586_NiRdase"/>
    <property type="match status" value="1"/>
</dbReference>
<evidence type="ECO:0000259" key="8">
    <source>
        <dbReference type="Pfam" id="PF14512"/>
    </source>
</evidence>
<dbReference type="CDD" id="cd02135">
    <property type="entry name" value="YdjA-like"/>
    <property type="match status" value="1"/>
</dbReference>
<dbReference type="PANTHER" id="PTHR43821">
    <property type="entry name" value="NAD(P)H NITROREDUCTASE YDJA-RELATED"/>
    <property type="match status" value="1"/>
</dbReference>
<gene>
    <name evidence="9" type="ORF">CWS01_12970</name>
</gene>